<keyword evidence="1" id="KW-0805">Transcription regulation</keyword>
<keyword evidence="2" id="KW-0804">Transcription</keyword>
<sequence length="471" mass="53475">MLKMQEYEEEDFLCLRLSISSDSDCERKRNETPTLSDSISSDGSFEEERKILSLFQMRDQMLNLHRKRGREDHPEESDVDGNGLRLVHLLLVAATSVDENNPGAALESLRGIYRSASLAGDSVQRVAAYFADGLFARLLTRGSPFGDAVARGPARDEAFLSYAELYKVSPLYQMAHFTANEAILEAFDKHDRANPNPRVLHVIDFEVSYGFQWPSLMQSLSERTNVARRILLKITGYGSCPEQLQETQARLTSFAQCFQNLVFEFTGVVRGLNLAKPKIKKGEILVANLSFHLSTLKNYSEISDTLNYLKSIRPAIVVLVEQEGSRKTHNFLSRFTESLHYFAAIFDSLDDCLPLESAERLRIEKNHLGIEIKHVMNYDIDDDDNNNDSLRFQSLETWKKRMESNGFRGVRHSPNAVMQAKLLLKMRSHYAGTHLEGENGGFRVFERDDGRALSLGWQEKLLITASSWCCV</sequence>
<feature type="short sequence motif" description="VHIID" evidence="3">
    <location>
        <begin position="200"/>
        <end position="204"/>
    </location>
</feature>
<dbReference type="Proteomes" id="UP000298416">
    <property type="component" value="Unassembled WGS sequence"/>
</dbReference>
<evidence type="ECO:0000313" key="5">
    <source>
        <dbReference type="Proteomes" id="UP000298416"/>
    </source>
</evidence>
<evidence type="ECO:0008006" key="6">
    <source>
        <dbReference type="Google" id="ProtNLM"/>
    </source>
</evidence>
<dbReference type="EMBL" id="PNBA02000005">
    <property type="protein sequence ID" value="KAG6422830.1"/>
    <property type="molecule type" value="Genomic_DNA"/>
</dbReference>
<reference evidence="4" key="2">
    <citation type="submission" date="2020-08" db="EMBL/GenBank/DDBJ databases">
        <title>Plant Genome Project.</title>
        <authorList>
            <person name="Zhang R.-G."/>
        </authorList>
    </citation>
    <scope>NUCLEOTIDE SEQUENCE</scope>
    <source>
        <strain evidence="4">Huo1</strain>
        <tissue evidence="4">Leaf</tissue>
    </source>
</reference>
<evidence type="ECO:0000313" key="4">
    <source>
        <dbReference type="EMBL" id="KAG6422830.1"/>
    </source>
</evidence>
<dbReference type="Pfam" id="PF03514">
    <property type="entry name" value="GRAS"/>
    <property type="match status" value="1"/>
</dbReference>
<protein>
    <recommendedName>
        <fullName evidence="6">DELLA protein</fullName>
    </recommendedName>
</protein>
<reference evidence="4" key="1">
    <citation type="submission" date="2018-01" db="EMBL/GenBank/DDBJ databases">
        <authorList>
            <person name="Mao J.F."/>
        </authorList>
    </citation>
    <scope>NUCLEOTIDE SEQUENCE</scope>
    <source>
        <strain evidence="4">Huo1</strain>
        <tissue evidence="4">Leaf</tissue>
    </source>
</reference>
<evidence type="ECO:0000256" key="2">
    <source>
        <dbReference type="ARBA" id="ARBA00023163"/>
    </source>
</evidence>
<organism evidence="4">
    <name type="scientific">Salvia splendens</name>
    <name type="common">Scarlet sage</name>
    <dbReference type="NCBI Taxonomy" id="180675"/>
    <lineage>
        <taxon>Eukaryota</taxon>
        <taxon>Viridiplantae</taxon>
        <taxon>Streptophyta</taxon>
        <taxon>Embryophyta</taxon>
        <taxon>Tracheophyta</taxon>
        <taxon>Spermatophyta</taxon>
        <taxon>Magnoliopsida</taxon>
        <taxon>eudicotyledons</taxon>
        <taxon>Gunneridae</taxon>
        <taxon>Pentapetalae</taxon>
        <taxon>asterids</taxon>
        <taxon>lamiids</taxon>
        <taxon>Lamiales</taxon>
        <taxon>Lamiaceae</taxon>
        <taxon>Nepetoideae</taxon>
        <taxon>Mentheae</taxon>
        <taxon>Salviinae</taxon>
        <taxon>Salvia</taxon>
        <taxon>Salvia subgen. Calosphace</taxon>
        <taxon>core Calosphace</taxon>
    </lineage>
</organism>
<feature type="region of interest" description="SAW" evidence="3">
    <location>
        <begin position="377"/>
        <end position="469"/>
    </location>
</feature>
<proteinExistence type="inferred from homology"/>
<comment type="similarity">
    <text evidence="3">Belongs to the GRAS family.</text>
</comment>
<evidence type="ECO:0000256" key="3">
    <source>
        <dbReference type="PROSITE-ProRule" id="PRU01191"/>
    </source>
</evidence>
<comment type="caution">
    <text evidence="3">Lacks conserved residue(s) required for the propagation of feature annotation.</text>
</comment>
<dbReference type="InterPro" id="IPR005202">
    <property type="entry name" value="TF_GRAS"/>
</dbReference>
<name>A0A8X8XZL2_SALSN</name>
<dbReference type="AlphaFoldDB" id="A0A8X8XZL2"/>
<evidence type="ECO:0000256" key="1">
    <source>
        <dbReference type="ARBA" id="ARBA00023015"/>
    </source>
</evidence>
<dbReference type="PROSITE" id="PS50985">
    <property type="entry name" value="GRAS"/>
    <property type="match status" value="1"/>
</dbReference>
<dbReference type="PANTHER" id="PTHR31636">
    <property type="entry name" value="OSJNBA0084A10.13 PROTEIN-RELATED"/>
    <property type="match status" value="1"/>
</dbReference>
<accession>A0A8X8XZL2</accession>
<comment type="caution">
    <text evidence="4">The sequence shown here is derived from an EMBL/GenBank/DDBJ whole genome shotgun (WGS) entry which is preliminary data.</text>
</comment>
<gene>
    <name evidence="4" type="ORF">SASPL_113211</name>
</gene>
<keyword evidence="5" id="KW-1185">Reference proteome</keyword>